<accession>A0A177FIK2</accession>
<sequence>MEVLLLLIALAAPISSIKQHEGRAHFHPKEPRQLPSSPIQGLGVLATPAPVATTPFTPSTLPTISSYVFPTTVIQEPIATVCPDTPASSAIFSVLPLSSLGANKTQGSITNSSSYIPVRVNATALLPNGSTTVFLSTSRARVPPTALATIPPIEPSGAETARIVLDKNGCQTLYSAKTTTWCSTTVQRAGMIPVPITDCGQYVTFSSQRLDACSTMAGSSFSSPSLSPAEANEPMAFYAAHWYDLVQNPVPNVVQVQDCLPRSSGWDCVTSSESWDVVTITSTSTGTSVASFSGPAVVTSGTANFISDQSSSARRCQCSDYIGANSDCAGDDANYENLVTRLVDQNHSDHSADFNGRGNRDEDSNLGWWFIGFHKTSKLMSNAIPENSNMSKHFVRPCFASSNHETNQRARSTTQEVTRF</sequence>
<evidence type="ECO:0000313" key="2">
    <source>
        <dbReference type="EMBL" id="OAG43536.1"/>
    </source>
</evidence>
<proteinExistence type="predicted"/>
<feature type="chain" id="PRO_5008061185" description="Ig-like domain-containing protein" evidence="1">
    <location>
        <begin position="17"/>
        <end position="420"/>
    </location>
</feature>
<evidence type="ECO:0000256" key="1">
    <source>
        <dbReference type="SAM" id="SignalP"/>
    </source>
</evidence>
<keyword evidence="1" id="KW-0732">Signal</keyword>
<dbReference type="GeneID" id="34597298"/>
<dbReference type="RefSeq" id="XP_022515488.1">
    <property type="nucleotide sequence ID" value="XM_022652102.1"/>
</dbReference>
<name>A0A177FIK2_9EURO</name>
<keyword evidence="3" id="KW-1185">Reference proteome</keyword>
<evidence type="ECO:0000313" key="3">
    <source>
        <dbReference type="Proteomes" id="UP000077002"/>
    </source>
</evidence>
<reference evidence="2 3" key="1">
    <citation type="submission" date="2016-03" db="EMBL/GenBank/DDBJ databases">
        <title>Draft genome sequence of the Fonsecaea monophora CBS 269.37.</title>
        <authorList>
            <person name="Bombassaro A."/>
            <person name="Vinicius W.A."/>
            <person name="De Hoog S."/>
            <person name="Sun J."/>
            <person name="Souza E.M."/>
            <person name="Raittz R.T."/>
            <person name="Costa F."/>
            <person name="Leao A.C."/>
            <person name="Tadra-Sfeir M.Z."/>
            <person name="Baura V."/>
            <person name="Balsanelli E."/>
            <person name="Pedrosa F.O."/>
            <person name="Moreno L.F."/>
            <person name="Steffens M.B."/>
            <person name="Xi L."/>
            <person name="Bocca A.L."/>
            <person name="Felipe M.S."/>
            <person name="Teixeira M."/>
            <person name="Telles Filho F.Q."/>
            <person name="Azevedo C.M."/>
            <person name="Gomes R."/>
            <person name="Vicente V.A."/>
        </authorList>
    </citation>
    <scope>NUCLEOTIDE SEQUENCE [LARGE SCALE GENOMIC DNA]</scope>
    <source>
        <strain evidence="2 3">CBS 269.37</strain>
    </source>
</reference>
<evidence type="ECO:0008006" key="4">
    <source>
        <dbReference type="Google" id="ProtNLM"/>
    </source>
</evidence>
<protein>
    <recommendedName>
        <fullName evidence="4">Ig-like domain-containing protein</fullName>
    </recommendedName>
</protein>
<organism evidence="2 3">
    <name type="scientific">Fonsecaea monophora</name>
    <dbReference type="NCBI Taxonomy" id="254056"/>
    <lineage>
        <taxon>Eukaryota</taxon>
        <taxon>Fungi</taxon>
        <taxon>Dikarya</taxon>
        <taxon>Ascomycota</taxon>
        <taxon>Pezizomycotina</taxon>
        <taxon>Eurotiomycetes</taxon>
        <taxon>Chaetothyriomycetidae</taxon>
        <taxon>Chaetothyriales</taxon>
        <taxon>Herpotrichiellaceae</taxon>
        <taxon>Fonsecaea</taxon>
    </lineage>
</organism>
<comment type="caution">
    <text evidence="2">The sequence shown here is derived from an EMBL/GenBank/DDBJ whole genome shotgun (WGS) entry which is preliminary data.</text>
</comment>
<gene>
    <name evidence="2" type="ORF">AYO21_02122</name>
</gene>
<dbReference type="OrthoDB" id="4121208at2759"/>
<feature type="signal peptide" evidence="1">
    <location>
        <begin position="1"/>
        <end position="16"/>
    </location>
</feature>
<dbReference type="Proteomes" id="UP000077002">
    <property type="component" value="Unassembled WGS sequence"/>
</dbReference>
<dbReference type="AlphaFoldDB" id="A0A177FIK2"/>
<dbReference type="EMBL" id="LVKK01000009">
    <property type="protein sequence ID" value="OAG43536.1"/>
    <property type="molecule type" value="Genomic_DNA"/>
</dbReference>